<reference evidence="1 3" key="2">
    <citation type="journal article" date="2014" name="BMC Genomics">
        <title>An improved genome release (version Mt4.0) for the model legume Medicago truncatula.</title>
        <authorList>
            <person name="Tang H."/>
            <person name="Krishnakumar V."/>
            <person name="Bidwell S."/>
            <person name="Rosen B."/>
            <person name="Chan A."/>
            <person name="Zhou S."/>
            <person name="Gentzbittel L."/>
            <person name="Childs K.L."/>
            <person name="Yandell M."/>
            <person name="Gundlach H."/>
            <person name="Mayer K.F."/>
            <person name="Schwartz D.C."/>
            <person name="Town C.D."/>
        </authorList>
    </citation>
    <scope>GENOME REANNOTATION</scope>
    <source>
        <strain evidence="2 3">cv. Jemalong A17</strain>
    </source>
</reference>
<gene>
    <name evidence="1" type="ordered locus">MTR_1g019090</name>
</gene>
<evidence type="ECO:0000313" key="2">
    <source>
        <dbReference type="EnsemblPlants" id="AES59406"/>
    </source>
</evidence>
<dbReference type="PaxDb" id="3880-AES59406"/>
<organism evidence="1 3">
    <name type="scientific">Medicago truncatula</name>
    <name type="common">Barrel medic</name>
    <name type="synonym">Medicago tribuloides</name>
    <dbReference type="NCBI Taxonomy" id="3880"/>
    <lineage>
        <taxon>Eukaryota</taxon>
        <taxon>Viridiplantae</taxon>
        <taxon>Streptophyta</taxon>
        <taxon>Embryophyta</taxon>
        <taxon>Tracheophyta</taxon>
        <taxon>Spermatophyta</taxon>
        <taxon>Magnoliopsida</taxon>
        <taxon>eudicotyledons</taxon>
        <taxon>Gunneridae</taxon>
        <taxon>Pentapetalae</taxon>
        <taxon>rosids</taxon>
        <taxon>fabids</taxon>
        <taxon>Fabales</taxon>
        <taxon>Fabaceae</taxon>
        <taxon>Papilionoideae</taxon>
        <taxon>50 kb inversion clade</taxon>
        <taxon>NPAAA clade</taxon>
        <taxon>Hologalegina</taxon>
        <taxon>IRL clade</taxon>
        <taxon>Trifolieae</taxon>
        <taxon>Medicago</taxon>
    </lineage>
</organism>
<name>G7I2D7_MEDTR</name>
<proteinExistence type="predicted"/>
<sequence length="80" mass="9177">MVHSSPLKAYWTFFLQTLWELDFAVMSVLKVNFHKSLLVGVNIPQNWLEEAANILYYKIGSTPFKYLGLSIGANPNRKDT</sequence>
<dbReference type="EMBL" id="CM001217">
    <property type="protein sequence ID" value="AES59406.1"/>
    <property type="molecule type" value="Genomic_DNA"/>
</dbReference>
<dbReference type="HOGENOM" id="CLU_2593316_0_0_1"/>
<accession>G7I2D7</accession>
<keyword evidence="3" id="KW-1185">Reference proteome</keyword>
<evidence type="ECO:0008006" key="4">
    <source>
        <dbReference type="Google" id="ProtNLM"/>
    </source>
</evidence>
<dbReference type="Proteomes" id="UP000002051">
    <property type="component" value="Unassembled WGS sequence"/>
</dbReference>
<dbReference type="PANTHER" id="PTHR33116:SF78">
    <property type="entry name" value="OS12G0587133 PROTEIN"/>
    <property type="match status" value="1"/>
</dbReference>
<dbReference type="PANTHER" id="PTHR33116">
    <property type="entry name" value="REVERSE TRANSCRIPTASE ZINC-BINDING DOMAIN-CONTAINING PROTEIN-RELATED-RELATED"/>
    <property type="match status" value="1"/>
</dbReference>
<reference evidence="2" key="3">
    <citation type="submission" date="2015-04" db="UniProtKB">
        <authorList>
            <consortium name="EnsemblPlants"/>
        </authorList>
    </citation>
    <scope>IDENTIFICATION</scope>
    <source>
        <strain evidence="2">cv. Jemalong A17</strain>
    </source>
</reference>
<dbReference type="AlphaFoldDB" id="G7I2D7"/>
<protein>
    <recommendedName>
        <fullName evidence="4">RNA-directed DNA polymerase</fullName>
    </recommendedName>
</protein>
<reference evidence="1 3" key="1">
    <citation type="journal article" date="2011" name="Nature">
        <title>The Medicago genome provides insight into the evolution of rhizobial symbioses.</title>
        <authorList>
            <person name="Young N.D."/>
            <person name="Debelle F."/>
            <person name="Oldroyd G.E."/>
            <person name="Geurts R."/>
            <person name="Cannon S.B."/>
            <person name="Udvardi M.K."/>
            <person name="Benedito V.A."/>
            <person name="Mayer K.F."/>
            <person name="Gouzy J."/>
            <person name="Schoof H."/>
            <person name="Van de Peer Y."/>
            <person name="Proost S."/>
            <person name="Cook D.R."/>
            <person name="Meyers B.C."/>
            <person name="Spannagl M."/>
            <person name="Cheung F."/>
            <person name="De Mita S."/>
            <person name="Krishnakumar V."/>
            <person name="Gundlach H."/>
            <person name="Zhou S."/>
            <person name="Mudge J."/>
            <person name="Bharti A.K."/>
            <person name="Murray J.D."/>
            <person name="Naoumkina M.A."/>
            <person name="Rosen B."/>
            <person name="Silverstein K.A."/>
            <person name="Tang H."/>
            <person name="Rombauts S."/>
            <person name="Zhao P.X."/>
            <person name="Zhou P."/>
            <person name="Barbe V."/>
            <person name="Bardou P."/>
            <person name="Bechner M."/>
            <person name="Bellec A."/>
            <person name="Berger A."/>
            <person name="Berges H."/>
            <person name="Bidwell S."/>
            <person name="Bisseling T."/>
            <person name="Choisne N."/>
            <person name="Couloux A."/>
            <person name="Denny R."/>
            <person name="Deshpande S."/>
            <person name="Dai X."/>
            <person name="Doyle J.J."/>
            <person name="Dudez A.M."/>
            <person name="Farmer A.D."/>
            <person name="Fouteau S."/>
            <person name="Franken C."/>
            <person name="Gibelin C."/>
            <person name="Gish J."/>
            <person name="Goldstein S."/>
            <person name="Gonzalez A.J."/>
            <person name="Green P.J."/>
            <person name="Hallab A."/>
            <person name="Hartog M."/>
            <person name="Hua A."/>
            <person name="Humphray S.J."/>
            <person name="Jeong D.H."/>
            <person name="Jing Y."/>
            <person name="Jocker A."/>
            <person name="Kenton S.M."/>
            <person name="Kim D.J."/>
            <person name="Klee K."/>
            <person name="Lai H."/>
            <person name="Lang C."/>
            <person name="Lin S."/>
            <person name="Macmil S.L."/>
            <person name="Magdelenat G."/>
            <person name="Matthews L."/>
            <person name="McCorrison J."/>
            <person name="Monaghan E.L."/>
            <person name="Mun J.H."/>
            <person name="Najar F.Z."/>
            <person name="Nicholson C."/>
            <person name="Noirot C."/>
            <person name="O'Bleness M."/>
            <person name="Paule C.R."/>
            <person name="Poulain J."/>
            <person name="Prion F."/>
            <person name="Qin B."/>
            <person name="Qu C."/>
            <person name="Retzel E.F."/>
            <person name="Riddle C."/>
            <person name="Sallet E."/>
            <person name="Samain S."/>
            <person name="Samson N."/>
            <person name="Sanders I."/>
            <person name="Saurat O."/>
            <person name="Scarpelli C."/>
            <person name="Schiex T."/>
            <person name="Segurens B."/>
            <person name="Severin A.J."/>
            <person name="Sherrier D.J."/>
            <person name="Shi R."/>
            <person name="Sims S."/>
            <person name="Singer S.R."/>
            <person name="Sinharoy S."/>
            <person name="Sterck L."/>
            <person name="Viollet A."/>
            <person name="Wang B.B."/>
            <person name="Wang K."/>
            <person name="Wang M."/>
            <person name="Wang X."/>
            <person name="Warfsmann J."/>
            <person name="Weissenbach J."/>
            <person name="White D.D."/>
            <person name="White J.D."/>
            <person name="Wiley G.B."/>
            <person name="Wincker P."/>
            <person name="Xing Y."/>
            <person name="Yang L."/>
            <person name="Yao Z."/>
            <person name="Ying F."/>
            <person name="Zhai J."/>
            <person name="Zhou L."/>
            <person name="Zuber A."/>
            <person name="Denarie J."/>
            <person name="Dixon R.A."/>
            <person name="May G.D."/>
            <person name="Schwartz D.C."/>
            <person name="Rogers J."/>
            <person name="Quetier F."/>
            <person name="Town C.D."/>
            <person name="Roe B.A."/>
        </authorList>
    </citation>
    <scope>NUCLEOTIDE SEQUENCE [LARGE SCALE GENOMIC DNA]</scope>
    <source>
        <strain evidence="1">A17</strain>
        <strain evidence="2 3">cv. Jemalong A17</strain>
    </source>
</reference>
<dbReference type="EnsemblPlants" id="AES59406">
    <property type="protein sequence ID" value="AES59406"/>
    <property type="gene ID" value="MTR_1g019090"/>
</dbReference>
<evidence type="ECO:0000313" key="1">
    <source>
        <dbReference type="EMBL" id="AES59406.1"/>
    </source>
</evidence>
<evidence type="ECO:0000313" key="3">
    <source>
        <dbReference type="Proteomes" id="UP000002051"/>
    </source>
</evidence>